<evidence type="ECO:0000259" key="7">
    <source>
        <dbReference type="PROSITE" id="PS51935"/>
    </source>
</evidence>
<dbReference type="Pfam" id="PF07538">
    <property type="entry name" value="ChW"/>
    <property type="match status" value="9"/>
</dbReference>
<dbReference type="Gene3D" id="3.90.1720.10">
    <property type="entry name" value="endopeptidase domain like (from Nostoc punctiforme)"/>
    <property type="match status" value="1"/>
</dbReference>
<dbReference type="InterPro" id="IPR051202">
    <property type="entry name" value="Peptidase_C40"/>
</dbReference>
<keyword evidence="9" id="KW-1185">Reference proteome</keyword>
<feature type="compositionally biased region" description="Acidic residues" evidence="5">
    <location>
        <begin position="34"/>
        <end position="45"/>
    </location>
</feature>
<keyword evidence="3" id="KW-0378">Hydrolase</keyword>
<feature type="region of interest" description="Disordered" evidence="5">
    <location>
        <begin position="30"/>
        <end position="57"/>
    </location>
</feature>
<proteinExistence type="inferred from homology"/>
<dbReference type="InterPro" id="IPR006637">
    <property type="entry name" value="ChW"/>
</dbReference>
<dbReference type="InterPro" id="IPR000064">
    <property type="entry name" value="NLP_P60_dom"/>
</dbReference>
<dbReference type="Pfam" id="PF01471">
    <property type="entry name" value="PG_binding_1"/>
    <property type="match status" value="1"/>
</dbReference>
<comment type="caution">
    <text evidence="8">The sequence shown here is derived from an EMBL/GenBank/DDBJ whole genome shotgun (WGS) entry which is preliminary data.</text>
</comment>
<dbReference type="InterPro" id="IPR038765">
    <property type="entry name" value="Papain-like_cys_pep_sf"/>
</dbReference>
<dbReference type="InterPro" id="IPR002477">
    <property type="entry name" value="Peptidoglycan-bd-like"/>
</dbReference>
<sequence>MRKKWKCTAAIMLAAAVFCTSVPVSAAQDAGAVEAEENTDGDSGDTNEGTIEETPSAEECDLSYRVHVQTYGWQDWKTDGETAGTNGESKRLEAIQINLENQPYEGGIEYRVHVQTHGWQDWKADGETAGTSGESKRLEAIQIRLTGEMAEHYDVYYRVHIQSYGWLPYVQNGAYAGSEGFSRRLEALELRLVEKNSQESIETGQGYLKNVLYYSGHVQNIGDIAEVQGGNILGVIGQEKRLEAFSMCLKGMEGYSEGSIEYTAHVQGDGWQDWKSDGERAGTNGEGKRIEAVKICLKGQIAELYDIYYRAHIQNFGWLDWAKNGEIAGTTAYSYRMEAMQVQLVPKGQAAPGSCAVPYLKKYSNAQLTYSGHVQGIGDVAAVSGGQTLGTVGKSKRLEAFQISLDDSGEGLPKGTVQYQAHVQDIGWQSWKNEGELAGTQNQSKRIEAIAVRLSGEISSYYDIYYRVQAEDFGWLGWAKNGEKAGTTSLSLRVEAIQVVLVGKYDDKKAFQTGQAFYDTYRYQNPSQYLQIRHVQKTLTGGDYNLSSGYMGLKVWYVQQKLGLSGRRAIMDSTTINAVKQFQKSHGLTANGVVDLATWKAMGYSESAWKNLGAYASPLKTNPASTRQDCIEAMISTAYEYLGNPYIIGASGDPNHGLDCSGLVMQALYASGIDPAPVSPIRHSQPGYEYECRNLWALPMKHVAYSERQRGDLIFYKNSSGTIIHVAIYLGNDQVIESWPDKVVVWPVKNSHRSLIAGVARPFV</sequence>
<evidence type="ECO:0000313" key="8">
    <source>
        <dbReference type="EMBL" id="MBY0757851.1"/>
    </source>
</evidence>
<dbReference type="PANTHER" id="PTHR47053">
    <property type="entry name" value="MUREIN DD-ENDOPEPTIDASE MEPH-RELATED"/>
    <property type="match status" value="1"/>
</dbReference>
<dbReference type="Gene3D" id="1.10.101.10">
    <property type="entry name" value="PGBD-like superfamily/PGBD"/>
    <property type="match status" value="1"/>
</dbReference>
<evidence type="ECO:0000256" key="4">
    <source>
        <dbReference type="ARBA" id="ARBA00022807"/>
    </source>
</evidence>
<feature type="domain" description="NlpC/P60" evidence="7">
    <location>
        <begin position="628"/>
        <end position="764"/>
    </location>
</feature>
<dbReference type="RefSeq" id="WP_221919242.1">
    <property type="nucleotide sequence ID" value="NZ_CP173660.1"/>
</dbReference>
<dbReference type="EMBL" id="VIRV01000001">
    <property type="protein sequence ID" value="MBY0757851.1"/>
    <property type="molecule type" value="Genomic_DNA"/>
</dbReference>
<evidence type="ECO:0000256" key="3">
    <source>
        <dbReference type="ARBA" id="ARBA00022801"/>
    </source>
</evidence>
<evidence type="ECO:0000256" key="5">
    <source>
        <dbReference type="SAM" id="MobiDB-lite"/>
    </source>
</evidence>
<keyword evidence="6" id="KW-0732">Signal</keyword>
<accession>A0ABS7L481</accession>
<name>A0ABS7L481_9FIRM</name>
<dbReference type="Proteomes" id="UP000779049">
    <property type="component" value="Unassembled WGS sequence"/>
</dbReference>
<gene>
    <name evidence="8" type="ORF">FLB61_01830</name>
</gene>
<dbReference type="InterPro" id="IPR036365">
    <property type="entry name" value="PGBD-like_sf"/>
</dbReference>
<feature type="signal peptide" evidence="6">
    <location>
        <begin position="1"/>
        <end position="26"/>
    </location>
</feature>
<dbReference type="SMART" id="SM00728">
    <property type="entry name" value="ChW"/>
    <property type="match status" value="9"/>
</dbReference>
<dbReference type="InterPro" id="IPR036366">
    <property type="entry name" value="PGBDSf"/>
</dbReference>
<evidence type="ECO:0000256" key="6">
    <source>
        <dbReference type="SAM" id="SignalP"/>
    </source>
</evidence>
<organism evidence="8 9">
    <name type="scientific">Sellimonas caecigallum</name>
    <dbReference type="NCBI Taxonomy" id="2592333"/>
    <lineage>
        <taxon>Bacteria</taxon>
        <taxon>Bacillati</taxon>
        <taxon>Bacillota</taxon>
        <taxon>Clostridia</taxon>
        <taxon>Lachnospirales</taxon>
        <taxon>Lachnospiraceae</taxon>
        <taxon>Sellimonas</taxon>
    </lineage>
</organism>
<dbReference type="PROSITE" id="PS51935">
    <property type="entry name" value="NLPC_P60"/>
    <property type="match status" value="1"/>
</dbReference>
<dbReference type="PANTHER" id="PTHR47053:SF1">
    <property type="entry name" value="MUREIN DD-ENDOPEPTIDASE MEPH-RELATED"/>
    <property type="match status" value="1"/>
</dbReference>
<protein>
    <recommendedName>
        <fullName evidence="7">NlpC/P60 domain-containing protein</fullName>
    </recommendedName>
</protein>
<evidence type="ECO:0000256" key="2">
    <source>
        <dbReference type="ARBA" id="ARBA00022670"/>
    </source>
</evidence>
<keyword evidence="4" id="KW-0788">Thiol protease</keyword>
<comment type="similarity">
    <text evidence="1">Belongs to the peptidase C40 family.</text>
</comment>
<evidence type="ECO:0000313" key="9">
    <source>
        <dbReference type="Proteomes" id="UP000779049"/>
    </source>
</evidence>
<keyword evidence="2" id="KW-0645">Protease</keyword>
<feature type="chain" id="PRO_5045914835" description="NlpC/P60 domain-containing protein" evidence="6">
    <location>
        <begin position="27"/>
        <end position="764"/>
    </location>
</feature>
<dbReference type="SUPFAM" id="SSF54001">
    <property type="entry name" value="Cysteine proteinases"/>
    <property type="match status" value="1"/>
</dbReference>
<evidence type="ECO:0000256" key="1">
    <source>
        <dbReference type="ARBA" id="ARBA00007074"/>
    </source>
</evidence>
<dbReference type="SUPFAM" id="SSF47090">
    <property type="entry name" value="PGBD-like"/>
    <property type="match status" value="1"/>
</dbReference>
<dbReference type="Pfam" id="PF00877">
    <property type="entry name" value="NLPC_P60"/>
    <property type="match status" value="1"/>
</dbReference>
<reference evidence="8 9" key="1">
    <citation type="journal article" date="2020" name="New Microbes New Infect">
        <title>Sellimonas caecigallum sp. nov., description and genome sequence of a new member of the Sellimonas genus isolated from the cecum of feral chicken.</title>
        <authorList>
            <person name="Wongkuna S."/>
            <person name="Ghimire S."/>
            <person name="Antony L."/>
            <person name="Chankhamhaengdecha S."/>
            <person name="Janvilisri T."/>
            <person name="Scaria J."/>
        </authorList>
    </citation>
    <scope>NUCLEOTIDE SEQUENCE [LARGE SCALE GENOMIC DNA]</scope>
    <source>
        <strain evidence="8 9">SW451</strain>
    </source>
</reference>